<evidence type="ECO:0000256" key="4">
    <source>
        <dbReference type="ARBA" id="ARBA00022989"/>
    </source>
</evidence>
<feature type="transmembrane region" description="Helical" evidence="6">
    <location>
        <begin position="240"/>
        <end position="260"/>
    </location>
</feature>
<feature type="transmembrane region" description="Helical" evidence="6">
    <location>
        <begin position="214"/>
        <end position="234"/>
    </location>
</feature>
<keyword evidence="4 6" id="KW-1133">Transmembrane helix</keyword>
<feature type="domain" description="ABC-2 type transporter transmembrane" evidence="7">
    <location>
        <begin position="19"/>
        <end position="409"/>
    </location>
</feature>
<feature type="transmembrane region" description="Helical" evidence="6">
    <location>
        <begin position="362"/>
        <end position="381"/>
    </location>
</feature>
<keyword evidence="9" id="KW-1185">Reference proteome</keyword>
<evidence type="ECO:0000256" key="6">
    <source>
        <dbReference type="SAM" id="Phobius"/>
    </source>
</evidence>
<sequence length="435" mass="48687">MNKVFLVIQREYLARVKKKSFLLATILTPLIFPTIMGLFLWIAVGEEKGEALRIVEVVDENNLFFLESRDQYAFSFSNLSIEEGKKQVQSGERYGFLYIPKLNLESPSGIIYYAANNPSMSFISSIESGLKRRVEELRMHAAGIDPEVLEAYRTSVSIQAITLNNSGEEKMTDATINYGIGFFTGILIYIFIFAYGNQVMQGVIEEKSSRIIEILVSSIKPFELMLGKIIGIGAVGLTQFLIWIFLIAGVSTIVLGYFGMQMPQQTAMEMANPEMMDLVNMDSDFPHILAVIMEINFIQIALTFVFYFIGGYLLYGSFFAAIGAAVDTPSDAQQFVLPITIPLLIAYFGLFAFVLVDPTSNVSFWLSVIPLTSPIAMMGRASYGVPFFDLALSMSLLIIGFLMTTWIAAKIYKIGILMHGSKVTYKTLWKWIRMG</sequence>
<evidence type="ECO:0000313" key="8">
    <source>
        <dbReference type="EMBL" id="GGC43081.1"/>
    </source>
</evidence>
<dbReference type="InterPro" id="IPR013525">
    <property type="entry name" value="ABC2_TM"/>
</dbReference>
<name>A0ABQ1MMD2_9BACT</name>
<keyword evidence="3 6" id="KW-0812">Transmembrane</keyword>
<comment type="caution">
    <text evidence="8">The sequence shown here is derived from an EMBL/GenBank/DDBJ whole genome shotgun (WGS) entry which is preliminary data.</text>
</comment>
<evidence type="ECO:0000256" key="3">
    <source>
        <dbReference type="ARBA" id="ARBA00022692"/>
    </source>
</evidence>
<feature type="transmembrane region" description="Helical" evidence="6">
    <location>
        <begin position="387"/>
        <end position="409"/>
    </location>
</feature>
<organism evidence="8 9">
    <name type="scientific">Belliella aquatica</name>
    <dbReference type="NCBI Taxonomy" id="1323734"/>
    <lineage>
        <taxon>Bacteria</taxon>
        <taxon>Pseudomonadati</taxon>
        <taxon>Bacteroidota</taxon>
        <taxon>Cytophagia</taxon>
        <taxon>Cytophagales</taxon>
        <taxon>Cyclobacteriaceae</taxon>
        <taxon>Belliella</taxon>
    </lineage>
</organism>
<feature type="transmembrane region" description="Helical" evidence="6">
    <location>
        <begin position="288"/>
        <end position="315"/>
    </location>
</feature>
<evidence type="ECO:0000313" key="9">
    <source>
        <dbReference type="Proteomes" id="UP000635885"/>
    </source>
</evidence>
<evidence type="ECO:0000259" key="7">
    <source>
        <dbReference type="Pfam" id="PF12698"/>
    </source>
</evidence>
<dbReference type="Proteomes" id="UP000635885">
    <property type="component" value="Unassembled WGS sequence"/>
</dbReference>
<feature type="transmembrane region" description="Helical" evidence="6">
    <location>
        <begin position="335"/>
        <end position="355"/>
    </location>
</feature>
<proteinExistence type="predicted"/>
<keyword evidence="5 6" id="KW-0472">Membrane</keyword>
<gene>
    <name evidence="8" type="primary">natB</name>
    <name evidence="8" type="ORF">GCM10010993_22000</name>
</gene>
<dbReference type="SUPFAM" id="SSF53850">
    <property type="entry name" value="Periplasmic binding protein-like II"/>
    <property type="match status" value="1"/>
</dbReference>
<dbReference type="RefSeq" id="WP_188442800.1">
    <property type="nucleotide sequence ID" value="NZ_BMFD01000007.1"/>
</dbReference>
<evidence type="ECO:0000256" key="5">
    <source>
        <dbReference type="ARBA" id="ARBA00023136"/>
    </source>
</evidence>
<dbReference type="EMBL" id="BMFD01000007">
    <property type="protein sequence ID" value="GGC43081.1"/>
    <property type="molecule type" value="Genomic_DNA"/>
</dbReference>
<dbReference type="Pfam" id="PF12698">
    <property type="entry name" value="ABC2_membrane_3"/>
    <property type="match status" value="1"/>
</dbReference>
<dbReference type="PANTHER" id="PTHR30294:SF29">
    <property type="entry name" value="MULTIDRUG ABC TRANSPORTER PERMEASE YBHS-RELATED"/>
    <property type="match status" value="1"/>
</dbReference>
<protein>
    <submittedName>
        <fullName evidence="8">ABC transporter permease</fullName>
    </submittedName>
</protein>
<accession>A0ABQ1MMD2</accession>
<keyword evidence="2" id="KW-1003">Cell membrane</keyword>
<reference evidence="9" key="1">
    <citation type="journal article" date="2019" name="Int. J. Syst. Evol. Microbiol.">
        <title>The Global Catalogue of Microorganisms (GCM) 10K type strain sequencing project: providing services to taxonomists for standard genome sequencing and annotation.</title>
        <authorList>
            <consortium name="The Broad Institute Genomics Platform"/>
            <consortium name="The Broad Institute Genome Sequencing Center for Infectious Disease"/>
            <person name="Wu L."/>
            <person name="Ma J."/>
        </authorList>
    </citation>
    <scope>NUCLEOTIDE SEQUENCE [LARGE SCALE GENOMIC DNA]</scope>
    <source>
        <strain evidence="9">CGMCC 1.12479</strain>
    </source>
</reference>
<feature type="transmembrane region" description="Helical" evidence="6">
    <location>
        <begin position="176"/>
        <end position="194"/>
    </location>
</feature>
<evidence type="ECO:0000256" key="2">
    <source>
        <dbReference type="ARBA" id="ARBA00022475"/>
    </source>
</evidence>
<evidence type="ECO:0000256" key="1">
    <source>
        <dbReference type="ARBA" id="ARBA00004651"/>
    </source>
</evidence>
<feature type="transmembrane region" description="Helical" evidence="6">
    <location>
        <begin position="21"/>
        <end position="44"/>
    </location>
</feature>
<comment type="subcellular location">
    <subcellularLocation>
        <location evidence="1">Cell membrane</location>
        <topology evidence="1">Multi-pass membrane protein</topology>
    </subcellularLocation>
</comment>
<dbReference type="PANTHER" id="PTHR30294">
    <property type="entry name" value="MEMBRANE COMPONENT OF ABC TRANSPORTER YHHJ-RELATED"/>
    <property type="match status" value="1"/>
</dbReference>
<dbReference type="InterPro" id="IPR051449">
    <property type="entry name" value="ABC-2_transporter_component"/>
</dbReference>
<dbReference type="Gene3D" id="3.40.190.10">
    <property type="entry name" value="Periplasmic binding protein-like II"/>
    <property type="match status" value="1"/>
</dbReference>